<evidence type="ECO:0000313" key="1">
    <source>
        <dbReference type="Ensembl" id="ENSNMLP00000027984.1"/>
    </source>
</evidence>
<proteinExistence type="predicted"/>
<dbReference type="AlphaFoldDB" id="A0A8C6TVH9"/>
<keyword evidence="2" id="KW-1185">Reference proteome</keyword>
<organism evidence="1 2">
    <name type="scientific">Neogobius melanostomus</name>
    <name type="common">round goby</name>
    <dbReference type="NCBI Taxonomy" id="47308"/>
    <lineage>
        <taxon>Eukaryota</taxon>
        <taxon>Metazoa</taxon>
        <taxon>Chordata</taxon>
        <taxon>Craniata</taxon>
        <taxon>Vertebrata</taxon>
        <taxon>Euteleostomi</taxon>
        <taxon>Actinopterygii</taxon>
        <taxon>Neopterygii</taxon>
        <taxon>Teleostei</taxon>
        <taxon>Neoteleostei</taxon>
        <taxon>Acanthomorphata</taxon>
        <taxon>Gobiaria</taxon>
        <taxon>Gobiiformes</taxon>
        <taxon>Gobioidei</taxon>
        <taxon>Gobiidae</taxon>
        <taxon>Benthophilinae</taxon>
        <taxon>Neogobiini</taxon>
        <taxon>Neogobius</taxon>
    </lineage>
</organism>
<reference evidence="1" key="2">
    <citation type="submission" date="2025-09" db="UniProtKB">
        <authorList>
            <consortium name="Ensembl"/>
        </authorList>
    </citation>
    <scope>IDENTIFICATION</scope>
</reference>
<name>A0A8C6TVH9_9GOBI</name>
<sequence>MNIRLCKLTNLCKFMQFLHSIPAVPQSILLLYRHIFPDFLQLSFVHVQLPQLVVFEKKLAFCSFPFFFLREFEIFALVCMWSLPISVLLQFNQLCNLKFMQHESLCILPVYAN</sequence>
<reference evidence="1" key="1">
    <citation type="submission" date="2025-08" db="UniProtKB">
        <authorList>
            <consortium name="Ensembl"/>
        </authorList>
    </citation>
    <scope>IDENTIFICATION</scope>
</reference>
<accession>A0A8C6TVH9</accession>
<dbReference type="Proteomes" id="UP000694523">
    <property type="component" value="Unplaced"/>
</dbReference>
<evidence type="ECO:0000313" key="2">
    <source>
        <dbReference type="Proteomes" id="UP000694523"/>
    </source>
</evidence>
<dbReference type="Ensembl" id="ENSNMLT00000031261.1">
    <property type="protein sequence ID" value="ENSNMLP00000027984.1"/>
    <property type="gene ID" value="ENSNMLG00000017824.1"/>
</dbReference>
<protein>
    <submittedName>
        <fullName evidence="1">Uncharacterized protein</fullName>
    </submittedName>
</protein>